<comment type="similarity">
    <text evidence="7">Belongs to the DHHC palmitoyltransferase family. PFA5 subfamily.</text>
</comment>
<evidence type="ECO:0000256" key="3">
    <source>
        <dbReference type="ARBA" id="ARBA00022692"/>
    </source>
</evidence>
<proteinExistence type="inferred from homology"/>
<evidence type="ECO:0000256" key="2">
    <source>
        <dbReference type="ARBA" id="ARBA00022679"/>
    </source>
</evidence>
<name>A0A1V9Z9R5_9STRA</name>
<dbReference type="EC" id="2.3.1.225" evidence="8"/>
<keyword evidence="3 8" id="KW-0812">Transmembrane</keyword>
<dbReference type="Proteomes" id="UP000243217">
    <property type="component" value="Unassembled WGS sequence"/>
</dbReference>
<comment type="domain">
    <text evidence="8">The DHHC domain is required for palmitoyltransferase activity.</text>
</comment>
<keyword evidence="4 8" id="KW-1133">Transmembrane helix</keyword>
<feature type="transmembrane region" description="Helical" evidence="8">
    <location>
        <begin position="171"/>
        <end position="196"/>
    </location>
</feature>
<evidence type="ECO:0000256" key="1">
    <source>
        <dbReference type="ARBA" id="ARBA00004141"/>
    </source>
</evidence>
<evidence type="ECO:0000256" key="7">
    <source>
        <dbReference type="ARBA" id="ARBA00038298"/>
    </source>
</evidence>
<dbReference type="GO" id="GO:0016020">
    <property type="term" value="C:membrane"/>
    <property type="evidence" value="ECO:0007669"/>
    <property type="project" value="UniProtKB-SubCell"/>
</dbReference>
<feature type="transmembrane region" description="Helical" evidence="8">
    <location>
        <begin position="86"/>
        <end position="108"/>
    </location>
</feature>
<evidence type="ECO:0000259" key="9">
    <source>
        <dbReference type="Pfam" id="PF01529"/>
    </source>
</evidence>
<comment type="catalytic activity">
    <reaction evidence="8">
        <text>L-cysteinyl-[protein] + hexadecanoyl-CoA = S-hexadecanoyl-L-cysteinyl-[protein] + CoA</text>
        <dbReference type="Rhea" id="RHEA:36683"/>
        <dbReference type="Rhea" id="RHEA-COMP:10131"/>
        <dbReference type="Rhea" id="RHEA-COMP:11032"/>
        <dbReference type="ChEBI" id="CHEBI:29950"/>
        <dbReference type="ChEBI" id="CHEBI:57287"/>
        <dbReference type="ChEBI" id="CHEBI:57379"/>
        <dbReference type="ChEBI" id="CHEBI:74151"/>
        <dbReference type="EC" id="2.3.1.225"/>
    </reaction>
</comment>
<accession>A0A1V9Z9R5</accession>
<dbReference type="PANTHER" id="PTHR22883:SF23">
    <property type="entry name" value="PALMITOYLTRANSFERASE ZDHHC6"/>
    <property type="match status" value="1"/>
</dbReference>
<keyword evidence="5 8" id="KW-0472">Membrane</keyword>
<gene>
    <name evidence="10" type="ORF">THRCLA_22216</name>
</gene>
<reference evidence="10 11" key="1">
    <citation type="journal article" date="2014" name="Genome Biol. Evol.">
        <title>The secreted proteins of Achlya hypogyna and Thraustotheca clavata identify the ancestral oomycete secretome and reveal gene acquisitions by horizontal gene transfer.</title>
        <authorList>
            <person name="Misner I."/>
            <person name="Blouin N."/>
            <person name="Leonard G."/>
            <person name="Richards T.A."/>
            <person name="Lane C.E."/>
        </authorList>
    </citation>
    <scope>NUCLEOTIDE SEQUENCE [LARGE SCALE GENOMIC DNA]</scope>
    <source>
        <strain evidence="10 11">ATCC 34112</strain>
    </source>
</reference>
<keyword evidence="2 8" id="KW-0808">Transferase</keyword>
<feature type="transmembrane region" description="Helical" evidence="8">
    <location>
        <begin position="61"/>
        <end position="80"/>
    </location>
</feature>
<evidence type="ECO:0000256" key="5">
    <source>
        <dbReference type="ARBA" id="ARBA00023136"/>
    </source>
</evidence>
<dbReference type="GO" id="GO:0005794">
    <property type="term" value="C:Golgi apparatus"/>
    <property type="evidence" value="ECO:0007669"/>
    <property type="project" value="TreeGrafter"/>
</dbReference>
<dbReference type="STRING" id="74557.A0A1V9Z9R5"/>
<dbReference type="GO" id="GO:0019706">
    <property type="term" value="F:protein-cysteine S-palmitoyltransferase activity"/>
    <property type="evidence" value="ECO:0007669"/>
    <property type="project" value="UniProtKB-EC"/>
</dbReference>
<evidence type="ECO:0000313" key="10">
    <source>
        <dbReference type="EMBL" id="OQR94733.1"/>
    </source>
</evidence>
<dbReference type="GO" id="GO:0006612">
    <property type="term" value="P:protein targeting to membrane"/>
    <property type="evidence" value="ECO:0007669"/>
    <property type="project" value="TreeGrafter"/>
</dbReference>
<keyword evidence="11" id="KW-1185">Reference proteome</keyword>
<evidence type="ECO:0000313" key="11">
    <source>
        <dbReference type="Proteomes" id="UP000243217"/>
    </source>
</evidence>
<dbReference type="GO" id="GO:0005783">
    <property type="term" value="C:endoplasmic reticulum"/>
    <property type="evidence" value="ECO:0007669"/>
    <property type="project" value="TreeGrafter"/>
</dbReference>
<dbReference type="PANTHER" id="PTHR22883">
    <property type="entry name" value="ZINC FINGER DHHC DOMAIN CONTAINING PROTEIN"/>
    <property type="match status" value="1"/>
</dbReference>
<dbReference type="InterPro" id="IPR039859">
    <property type="entry name" value="PFA4/ZDH16/20/ERF2-like"/>
</dbReference>
<organism evidence="10 11">
    <name type="scientific">Thraustotheca clavata</name>
    <dbReference type="NCBI Taxonomy" id="74557"/>
    <lineage>
        <taxon>Eukaryota</taxon>
        <taxon>Sar</taxon>
        <taxon>Stramenopiles</taxon>
        <taxon>Oomycota</taxon>
        <taxon>Saprolegniomycetes</taxon>
        <taxon>Saprolegniales</taxon>
        <taxon>Achlyaceae</taxon>
        <taxon>Thraustotheca</taxon>
    </lineage>
</organism>
<dbReference type="OrthoDB" id="9909019at2759"/>
<evidence type="ECO:0000256" key="4">
    <source>
        <dbReference type="ARBA" id="ARBA00022989"/>
    </source>
</evidence>
<dbReference type="Pfam" id="PF01529">
    <property type="entry name" value="DHHC"/>
    <property type="match status" value="1"/>
</dbReference>
<feature type="domain" description="Palmitoyltransferase DHHC" evidence="9">
    <location>
        <begin position="127"/>
        <end position="196"/>
    </location>
</feature>
<dbReference type="AlphaFoldDB" id="A0A1V9Z9R5"/>
<evidence type="ECO:0000256" key="8">
    <source>
        <dbReference type="RuleBase" id="RU079119"/>
    </source>
</evidence>
<sequence length="198" mass="22932">MEFMTLETPKEAVDASTVSEITSYEPKHTRCCVSFGQTHYLYQKRRTNVAFPFVLHVGPNWRCMVFTFLVILAPSLIFLLKYRSVSWISIVLVIMIILTFVSFSMVACSDPGIIREDYVNPQGIEEGVLCAHCRIRRPPNAVHCYECDVCIDGLDHHCPWTGKCIGKRTIWWFYLFLWMITLHLTFSVSVLVYYIIGF</sequence>
<protein>
    <recommendedName>
        <fullName evidence="8">Palmitoyltransferase</fullName>
        <ecNumber evidence="8">2.3.1.225</ecNumber>
    </recommendedName>
</protein>
<comment type="subcellular location">
    <subcellularLocation>
        <location evidence="1">Membrane</location>
        <topology evidence="1">Multi-pass membrane protein</topology>
    </subcellularLocation>
</comment>
<comment type="caution">
    <text evidence="10">The sequence shown here is derived from an EMBL/GenBank/DDBJ whole genome shotgun (WGS) entry which is preliminary data.</text>
</comment>
<dbReference type="EMBL" id="JNBS01002167">
    <property type="protein sequence ID" value="OQR94733.1"/>
    <property type="molecule type" value="Genomic_DNA"/>
</dbReference>
<dbReference type="PROSITE" id="PS50216">
    <property type="entry name" value="DHHC"/>
    <property type="match status" value="1"/>
</dbReference>
<dbReference type="InterPro" id="IPR001594">
    <property type="entry name" value="Palmitoyltrfase_DHHC"/>
</dbReference>
<keyword evidence="6 8" id="KW-0012">Acyltransferase</keyword>
<evidence type="ECO:0000256" key="6">
    <source>
        <dbReference type="ARBA" id="ARBA00023315"/>
    </source>
</evidence>